<evidence type="ECO:0000256" key="2">
    <source>
        <dbReference type="SAM" id="MobiDB-lite"/>
    </source>
</evidence>
<feature type="compositionally biased region" description="Basic and acidic residues" evidence="2">
    <location>
        <begin position="258"/>
        <end position="272"/>
    </location>
</feature>
<feature type="compositionally biased region" description="Pro residues" evidence="2">
    <location>
        <begin position="22"/>
        <end position="34"/>
    </location>
</feature>
<reference evidence="3 4" key="1">
    <citation type="journal article" date="2020" name="Genomics">
        <title>Complete, high-quality genomes from long-read metagenomic sequencing of two wolf lichen thalli reveals enigmatic genome architecture.</title>
        <authorList>
            <person name="McKenzie S.K."/>
            <person name="Walston R.F."/>
            <person name="Allen J.L."/>
        </authorList>
    </citation>
    <scope>NUCLEOTIDE SEQUENCE [LARGE SCALE GENOMIC DNA]</scope>
    <source>
        <strain evidence="3">WasteWater2</strain>
    </source>
</reference>
<comment type="caution">
    <text evidence="3">The sequence shown here is derived from an EMBL/GenBank/DDBJ whole genome shotgun (WGS) entry which is preliminary data.</text>
</comment>
<dbReference type="AlphaFoldDB" id="A0A8H6L1V9"/>
<dbReference type="OrthoDB" id="5304326at2759"/>
<keyword evidence="1" id="KW-0175">Coiled coil</keyword>
<dbReference type="Proteomes" id="UP000578531">
    <property type="component" value="Unassembled WGS sequence"/>
</dbReference>
<proteinExistence type="predicted"/>
<evidence type="ECO:0000313" key="3">
    <source>
        <dbReference type="EMBL" id="KAF6232432.1"/>
    </source>
</evidence>
<dbReference type="PANTHER" id="PTHR22705:SF0">
    <property type="entry name" value="ZZ-TYPE ZINC FINGER-CONTAINING PROTEIN 3"/>
    <property type="match status" value="1"/>
</dbReference>
<accession>A0A8H6L1V9</accession>
<organism evidence="3 4">
    <name type="scientific">Letharia columbiana</name>
    <dbReference type="NCBI Taxonomy" id="112416"/>
    <lineage>
        <taxon>Eukaryota</taxon>
        <taxon>Fungi</taxon>
        <taxon>Dikarya</taxon>
        <taxon>Ascomycota</taxon>
        <taxon>Pezizomycotina</taxon>
        <taxon>Lecanoromycetes</taxon>
        <taxon>OSLEUM clade</taxon>
        <taxon>Lecanoromycetidae</taxon>
        <taxon>Lecanorales</taxon>
        <taxon>Lecanorineae</taxon>
        <taxon>Parmeliaceae</taxon>
        <taxon>Letharia</taxon>
    </lineage>
</organism>
<name>A0A8H6L1V9_9LECA</name>
<dbReference type="GeneID" id="59290963"/>
<dbReference type="EMBL" id="JACCJC010000048">
    <property type="protein sequence ID" value="KAF6232432.1"/>
    <property type="molecule type" value="Genomic_DNA"/>
</dbReference>
<feature type="region of interest" description="Disordered" evidence="2">
    <location>
        <begin position="169"/>
        <end position="197"/>
    </location>
</feature>
<gene>
    <name evidence="3" type="ORF">HO173_009311</name>
</gene>
<sequence length="470" mass="50194">MPPLSIPPRTPDPLHNARQPDPRPPSPTAPPYSPITPTMPNSLPAPSTEAAGSSSSSYTKPRTQHPPAPPPPVPQSSPTQPAPPPPPTPQMPELPPPVPVRETSNPDAIALRAAMSVLQLQRQQALRDMQTLERQKEAAVADPEAFARAVAGGKVRARGMRGILGPVGEVRREGFDGGDPTRRGEADGGDGGGEVRGLGDGDDGATVGMGGGVAFGEIPSGQNVVRMPPVNWAKYHIVGASLDKLHEEQRSRPVAGEPLRDGDVKPRPRAPEHVVASPIEPSMATFPHPSIFLRQESYTSAAEPSMGTEPRYFGGVKAVNTTPPSLTIIPEDRTSRPDYDLAFGLSNIQLAEFLNLFASGEMRVSYVLRPGPTGALLVQDVQSAETVIVKEEGSPSWSADGLGEGKVEKGKDVTSQVGFLASQHDRITLEEEARRNAKGEFRNRMGGLPSHFRAMKWDEWNAEGGRARRG</sequence>
<evidence type="ECO:0000313" key="4">
    <source>
        <dbReference type="Proteomes" id="UP000578531"/>
    </source>
</evidence>
<protein>
    <submittedName>
        <fullName evidence="3">Uncharacterized protein</fullName>
    </submittedName>
</protein>
<dbReference type="InterPro" id="IPR037830">
    <property type="entry name" value="ZZZ3"/>
</dbReference>
<feature type="region of interest" description="Disordered" evidence="2">
    <location>
        <begin position="1"/>
        <end position="105"/>
    </location>
</feature>
<feature type="region of interest" description="Disordered" evidence="2">
    <location>
        <begin position="246"/>
        <end position="282"/>
    </location>
</feature>
<feature type="compositionally biased region" description="Pro residues" evidence="2">
    <location>
        <begin position="1"/>
        <end position="11"/>
    </location>
</feature>
<evidence type="ECO:0000256" key="1">
    <source>
        <dbReference type="SAM" id="Coils"/>
    </source>
</evidence>
<dbReference type="RefSeq" id="XP_037161859.1">
    <property type="nucleotide sequence ID" value="XM_037311202.1"/>
</dbReference>
<feature type="compositionally biased region" description="Basic and acidic residues" evidence="2">
    <location>
        <begin position="169"/>
        <end position="186"/>
    </location>
</feature>
<feature type="coiled-coil region" evidence="1">
    <location>
        <begin position="115"/>
        <end position="142"/>
    </location>
</feature>
<dbReference type="PANTHER" id="PTHR22705">
    <property type="entry name" value="ZINC FINGER, ZZ DOMAIN CONTAINING 3"/>
    <property type="match status" value="1"/>
</dbReference>
<keyword evidence="4" id="KW-1185">Reference proteome</keyword>
<feature type="compositionally biased region" description="Pro residues" evidence="2">
    <location>
        <begin position="64"/>
        <end position="99"/>
    </location>
</feature>